<comment type="caution">
    <text evidence="2">The sequence shown here is derived from an EMBL/GenBank/DDBJ whole genome shotgun (WGS) entry which is preliminary data.</text>
</comment>
<dbReference type="Proteomes" id="UP001610563">
    <property type="component" value="Unassembled WGS sequence"/>
</dbReference>
<protein>
    <submittedName>
        <fullName evidence="2">Uncharacterized protein</fullName>
    </submittedName>
</protein>
<proteinExistence type="predicted"/>
<evidence type="ECO:0000256" key="1">
    <source>
        <dbReference type="SAM" id="Phobius"/>
    </source>
</evidence>
<accession>A0ABR4GJG6</accession>
<keyword evidence="1" id="KW-0812">Transmembrane</keyword>
<evidence type="ECO:0000313" key="3">
    <source>
        <dbReference type="Proteomes" id="UP001610563"/>
    </source>
</evidence>
<organism evidence="2 3">
    <name type="scientific">Aspergillus keveii</name>
    <dbReference type="NCBI Taxonomy" id="714993"/>
    <lineage>
        <taxon>Eukaryota</taxon>
        <taxon>Fungi</taxon>
        <taxon>Dikarya</taxon>
        <taxon>Ascomycota</taxon>
        <taxon>Pezizomycotina</taxon>
        <taxon>Eurotiomycetes</taxon>
        <taxon>Eurotiomycetidae</taxon>
        <taxon>Eurotiales</taxon>
        <taxon>Aspergillaceae</taxon>
        <taxon>Aspergillus</taxon>
        <taxon>Aspergillus subgen. Nidulantes</taxon>
    </lineage>
</organism>
<dbReference type="EMBL" id="JBFTWV010000009">
    <property type="protein sequence ID" value="KAL2799146.1"/>
    <property type="molecule type" value="Genomic_DNA"/>
</dbReference>
<name>A0ABR4GJG6_9EURO</name>
<keyword evidence="1" id="KW-1133">Transmembrane helix</keyword>
<feature type="transmembrane region" description="Helical" evidence="1">
    <location>
        <begin position="33"/>
        <end position="51"/>
    </location>
</feature>
<keyword evidence="1" id="KW-0472">Membrane</keyword>
<evidence type="ECO:0000313" key="2">
    <source>
        <dbReference type="EMBL" id="KAL2799146.1"/>
    </source>
</evidence>
<reference evidence="2 3" key="1">
    <citation type="submission" date="2024-07" db="EMBL/GenBank/DDBJ databases">
        <title>Section-level genome sequencing and comparative genomics of Aspergillus sections Usti and Cavernicolus.</title>
        <authorList>
            <consortium name="Lawrence Berkeley National Laboratory"/>
            <person name="Nybo J.L."/>
            <person name="Vesth T.C."/>
            <person name="Theobald S."/>
            <person name="Frisvad J.C."/>
            <person name="Larsen T.O."/>
            <person name="Kjaerboelling I."/>
            <person name="Rothschild-Mancinelli K."/>
            <person name="Lyhne E.K."/>
            <person name="Kogle M.E."/>
            <person name="Barry K."/>
            <person name="Clum A."/>
            <person name="Na H."/>
            <person name="Ledsgaard L."/>
            <person name="Lin J."/>
            <person name="Lipzen A."/>
            <person name="Kuo A."/>
            <person name="Riley R."/>
            <person name="Mondo S."/>
            <person name="Labutti K."/>
            <person name="Haridas S."/>
            <person name="Pangalinan J."/>
            <person name="Salamov A.A."/>
            <person name="Simmons B.A."/>
            <person name="Magnuson J.K."/>
            <person name="Chen J."/>
            <person name="Drula E."/>
            <person name="Henrissat B."/>
            <person name="Wiebenga A."/>
            <person name="Lubbers R.J."/>
            <person name="Gomes A.C."/>
            <person name="Makela M.R."/>
            <person name="Stajich J."/>
            <person name="Grigoriev I.V."/>
            <person name="Mortensen U.H."/>
            <person name="De Vries R.P."/>
            <person name="Baker S.E."/>
            <person name="Andersen M.R."/>
        </authorList>
    </citation>
    <scope>NUCLEOTIDE SEQUENCE [LARGE SCALE GENOMIC DNA]</scope>
    <source>
        <strain evidence="2 3">CBS 209.92</strain>
    </source>
</reference>
<keyword evidence="3" id="KW-1185">Reference proteome</keyword>
<sequence>MSRSIIPLPRKGYEPTSELVLLLMGRVKSSLLFFYRGIAYCNFVFLVYMLTYNASNRLIVLVHLQCN</sequence>
<gene>
    <name evidence="2" type="ORF">BJX66DRAFT_274872</name>
</gene>